<feature type="transmembrane region" description="Helical" evidence="2">
    <location>
        <begin position="16"/>
        <end position="37"/>
    </location>
</feature>
<dbReference type="InParanoid" id="C5L6T4"/>
<keyword evidence="4" id="KW-1185">Reference proteome</keyword>
<feature type="transmembrane region" description="Helical" evidence="2">
    <location>
        <begin position="183"/>
        <end position="201"/>
    </location>
</feature>
<proteinExistence type="predicted"/>
<keyword evidence="2" id="KW-1133">Transmembrane helix</keyword>
<feature type="transmembrane region" description="Helical" evidence="2">
    <location>
        <begin position="342"/>
        <end position="360"/>
    </location>
</feature>
<evidence type="ECO:0008006" key="5">
    <source>
        <dbReference type="Google" id="ProtNLM"/>
    </source>
</evidence>
<keyword evidence="2" id="KW-0472">Membrane</keyword>
<dbReference type="Pfam" id="PF04403">
    <property type="entry name" value="PqiA"/>
    <property type="match status" value="2"/>
</dbReference>
<dbReference type="InterPro" id="IPR007498">
    <property type="entry name" value="PqiA-like"/>
</dbReference>
<dbReference type="OrthoDB" id="363786at2759"/>
<dbReference type="Proteomes" id="UP000007800">
    <property type="component" value="Unassembled WGS sequence"/>
</dbReference>
<keyword evidence="2" id="KW-0812">Transmembrane</keyword>
<accession>C5L6T4</accession>
<feature type="transmembrane region" description="Helical" evidence="2">
    <location>
        <begin position="104"/>
        <end position="128"/>
    </location>
</feature>
<organism evidence="4">
    <name type="scientific">Perkinsus marinus (strain ATCC 50983 / TXsc)</name>
    <dbReference type="NCBI Taxonomy" id="423536"/>
    <lineage>
        <taxon>Eukaryota</taxon>
        <taxon>Sar</taxon>
        <taxon>Alveolata</taxon>
        <taxon>Perkinsozoa</taxon>
        <taxon>Perkinsea</taxon>
        <taxon>Perkinsida</taxon>
        <taxon>Perkinsidae</taxon>
        <taxon>Perkinsus</taxon>
    </lineage>
</organism>
<evidence type="ECO:0000256" key="1">
    <source>
        <dbReference type="SAM" id="MobiDB-lite"/>
    </source>
</evidence>
<feature type="transmembrane region" description="Helical" evidence="2">
    <location>
        <begin position="226"/>
        <end position="251"/>
    </location>
</feature>
<feature type="region of interest" description="Disordered" evidence="1">
    <location>
        <begin position="408"/>
        <end position="451"/>
    </location>
</feature>
<gene>
    <name evidence="3" type="ORF">Pmar_PMAR022740</name>
</gene>
<reference evidence="3 4" key="1">
    <citation type="submission" date="2008-07" db="EMBL/GenBank/DDBJ databases">
        <authorList>
            <person name="El-Sayed N."/>
            <person name="Caler E."/>
            <person name="Inman J."/>
            <person name="Amedeo P."/>
            <person name="Hass B."/>
            <person name="Wortman J."/>
        </authorList>
    </citation>
    <scope>NUCLEOTIDE SEQUENCE [LARGE SCALE GENOMIC DNA]</scope>
    <source>
        <strain evidence="4">ATCC 50983 / TXsc</strain>
    </source>
</reference>
<dbReference type="EMBL" id="GG679842">
    <property type="protein sequence ID" value="EER07561.1"/>
    <property type="molecule type" value="Genomic_DNA"/>
</dbReference>
<dbReference type="RefSeq" id="XP_002775745.1">
    <property type="nucleotide sequence ID" value="XM_002775699.1"/>
</dbReference>
<name>C5L6T4_PERM5</name>
<protein>
    <recommendedName>
        <fullName evidence="5">Transmembrane protein</fullName>
    </recommendedName>
</protein>
<evidence type="ECO:0000313" key="3">
    <source>
        <dbReference type="EMBL" id="EER07561.1"/>
    </source>
</evidence>
<dbReference type="AlphaFoldDB" id="C5L6T4"/>
<sequence>MGVTIGSRTYSLRRTLALGLFLLAYSALIPGLILPIVEIRGQQHSFAPHGVNGAIIPVNSNILGSSRAEDEGVTTTAGPRSPLAETSFVRSTLDSVQDLFDAGYWVPAGLIIFFSFITPGVKLLVLLYSETRGHLVHIRKHQYLDLRRVLRQASKYQMVDVFVGVLTMAFLNHNVIEAHYRSGFYYFTLYCVASIAATQLLDSSSDSVFAPPNPVGPRRELDYPEVLVTTVDLILLYMTISMFVVGFVWSLGWPILSVRFLFREKIVVAENSLSLHDMSRNLMESGHLLPAVLLLLFVVFLPICHITMVAVLKTGCLPRQVSGRVCAQSAAQWMWEWSQLDVFALALFITLFVFNAFSLLRAVAPWGFYCVLMAAMSGFELAKHDLPPMLRMAQHDLVEMDEIVCEEEEEEEQQQQTVVEPGVIKHRREHSGSSSFSEERLRSRVDSVAST</sequence>
<dbReference type="GeneID" id="9041798"/>
<feature type="non-terminal residue" evidence="3">
    <location>
        <position position="451"/>
    </location>
</feature>
<feature type="transmembrane region" description="Helical" evidence="2">
    <location>
        <begin position="288"/>
        <end position="312"/>
    </location>
</feature>
<evidence type="ECO:0000256" key="2">
    <source>
        <dbReference type="SAM" id="Phobius"/>
    </source>
</evidence>
<evidence type="ECO:0000313" key="4">
    <source>
        <dbReference type="Proteomes" id="UP000007800"/>
    </source>
</evidence>